<gene>
    <name evidence="1" type="ORF">OESDEN_02700</name>
</gene>
<protein>
    <submittedName>
        <fullName evidence="1">Uncharacterized protein</fullName>
    </submittedName>
</protein>
<organism evidence="1 2">
    <name type="scientific">Oesophagostomum dentatum</name>
    <name type="common">Nodular worm</name>
    <dbReference type="NCBI Taxonomy" id="61180"/>
    <lineage>
        <taxon>Eukaryota</taxon>
        <taxon>Metazoa</taxon>
        <taxon>Ecdysozoa</taxon>
        <taxon>Nematoda</taxon>
        <taxon>Chromadorea</taxon>
        <taxon>Rhabditida</taxon>
        <taxon>Rhabditina</taxon>
        <taxon>Rhabditomorpha</taxon>
        <taxon>Strongyloidea</taxon>
        <taxon>Strongylidae</taxon>
        <taxon>Oesophagostomum</taxon>
    </lineage>
</organism>
<feature type="non-terminal residue" evidence="1">
    <location>
        <position position="1"/>
    </location>
</feature>
<dbReference type="Proteomes" id="UP000053660">
    <property type="component" value="Unassembled WGS sequence"/>
</dbReference>
<evidence type="ECO:0000313" key="2">
    <source>
        <dbReference type="Proteomes" id="UP000053660"/>
    </source>
</evidence>
<dbReference type="AlphaFoldDB" id="A0A0B1TID6"/>
<proteinExistence type="predicted"/>
<name>A0A0B1TID6_OESDE</name>
<reference evidence="1 2" key="1">
    <citation type="submission" date="2014-03" db="EMBL/GenBank/DDBJ databases">
        <title>Draft genome of the hookworm Oesophagostomum dentatum.</title>
        <authorList>
            <person name="Mitreva M."/>
        </authorList>
    </citation>
    <scope>NUCLEOTIDE SEQUENCE [LARGE SCALE GENOMIC DNA]</scope>
    <source>
        <strain evidence="1 2">OD-Hann</strain>
    </source>
</reference>
<accession>A0A0B1TID6</accession>
<sequence>LSIQYNRQLDVCFSGQNSQLGKVEATVNSVSSFDTRLQASNIPQEEISTIPSRLLPKRDLCRNPTGSLPIKKARTFDALPSKSKTLSDEADKDLKAENINHPNMVYLTIEVFSFCNEID</sequence>
<dbReference type="EMBL" id="KN549472">
    <property type="protein sequence ID" value="KHJ97323.1"/>
    <property type="molecule type" value="Genomic_DNA"/>
</dbReference>
<keyword evidence="2" id="KW-1185">Reference proteome</keyword>
<evidence type="ECO:0000313" key="1">
    <source>
        <dbReference type="EMBL" id="KHJ97323.1"/>
    </source>
</evidence>